<dbReference type="GO" id="GO:0016260">
    <property type="term" value="P:selenocysteine biosynthetic process"/>
    <property type="evidence" value="ECO:0007669"/>
    <property type="project" value="UniProtKB-UniRule"/>
</dbReference>
<comment type="caution">
    <text evidence="12">Lacks conserved residue(s) required for the propagation of feature annotation.</text>
</comment>
<feature type="binding site" evidence="12">
    <location>
        <position position="396"/>
    </location>
    <ligand>
        <name>L-serine</name>
        <dbReference type="ChEBI" id="CHEBI:33384"/>
    </ligand>
</feature>
<comment type="domain">
    <text evidence="12">Consists of two distinct domains, a catalytic core and a N-terminal extension that is involved in tRNA binding.</text>
</comment>
<dbReference type="GO" id="GO:0006434">
    <property type="term" value="P:seryl-tRNA aminoacylation"/>
    <property type="evidence" value="ECO:0007669"/>
    <property type="project" value="UniProtKB-UniRule"/>
</dbReference>
<comment type="subunit">
    <text evidence="12">Homodimer. The tRNA molecule binds across the dimer.</text>
</comment>
<evidence type="ECO:0000256" key="8">
    <source>
        <dbReference type="ARBA" id="ARBA00022917"/>
    </source>
</evidence>
<keyword evidence="4 12" id="KW-0963">Cytoplasm</keyword>
<name>E8Q686_BLOVB</name>
<dbReference type="KEGG" id="bva:BVAF_387"/>
<dbReference type="Gene3D" id="1.10.287.40">
    <property type="entry name" value="Serine-tRNA synthetase, tRNA binding domain"/>
    <property type="match status" value="1"/>
</dbReference>
<dbReference type="InterPro" id="IPR006195">
    <property type="entry name" value="aa-tRNA-synth_II"/>
</dbReference>
<evidence type="ECO:0000259" key="16">
    <source>
        <dbReference type="PROSITE" id="PS50862"/>
    </source>
</evidence>
<evidence type="ECO:0000256" key="5">
    <source>
        <dbReference type="ARBA" id="ARBA00022598"/>
    </source>
</evidence>
<organism evidence="17 18">
    <name type="scientific">Blochmanniella vafra (strain BVAF)</name>
    <dbReference type="NCBI Taxonomy" id="859654"/>
    <lineage>
        <taxon>Bacteria</taxon>
        <taxon>Pseudomonadati</taxon>
        <taxon>Pseudomonadota</taxon>
        <taxon>Gammaproteobacteria</taxon>
        <taxon>Enterobacterales</taxon>
        <taxon>Enterobacteriaceae</taxon>
        <taxon>ant endosymbionts</taxon>
        <taxon>Candidatus Blochmanniella</taxon>
    </lineage>
</organism>
<dbReference type="InterPro" id="IPR042103">
    <property type="entry name" value="SerRS_1_N_sf"/>
</dbReference>
<evidence type="ECO:0000256" key="10">
    <source>
        <dbReference type="ARBA" id="ARBA00047929"/>
    </source>
</evidence>
<evidence type="ECO:0000256" key="9">
    <source>
        <dbReference type="ARBA" id="ARBA00023146"/>
    </source>
</evidence>
<dbReference type="RefSeq" id="WP_013516705.1">
    <property type="nucleotide sequence ID" value="NC_014909.2"/>
</dbReference>
<keyword evidence="9 12" id="KW-0030">Aminoacyl-tRNA synthetase</keyword>
<keyword evidence="15" id="KW-0175">Coiled coil</keyword>
<comment type="pathway">
    <text evidence="2 12">Aminoacyl-tRNA biosynthesis; selenocysteinyl-tRNA(Sec) biosynthesis; L-seryl-tRNA(Sec) from L-serine and tRNA(Sec): step 1/1.</text>
</comment>
<comment type="subcellular location">
    <subcellularLocation>
        <location evidence="1 12">Cytoplasm</location>
    </subcellularLocation>
</comment>
<feature type="binding site" evidence="12">
    <location>
        <begin position="242"/>
        <end position="244"/>
    </location>
    <ligand>
        <name>L-serine</name>
        <dbReference type="ChEBI" id="CHEBI:33384"/>
    </ligand>
</feature>
<dbReference type="HAMAP" id="MF_00176">
    <property type="entry name" value="Ser_tRNA_synth_type1"/>
    <property type="match status" value="1"/>
</dbReference>
<feature type="binding site" evidence="13">
    <location>
        <position position="394"/>
    </location>
    <ligand>
        <name>L-serine</name>
        <dbReference type="ChEBI" id="CHEBI:33384"/>
    </ligand>
</feature>
<feature type="binding site" evidence="12 14">
    <location>
        <begin position="273"/>
        <end position="275"/>
    </location>
    <ligand>
        <name>ATP</name>
        <dbReference type="ChEBI" id="CHEBI:30616"/>
    </ligand>
</feature>
<dbReference type="Pfam" id="PF02403">
    <property type="entry name" value="Seryl_tRNA_N"/>
    <property type="match status" value="1"/>
</dbReference>
<evidence type="ECO:0000256" key="12">
    <source>
        <dbReference type="HAMAP-Rule" id="MF_00176"/>
    </source>
</evidence>
<dbReference type="InterPro" id="IPR045864">
    <property type="entry name" value="aa-tRNA-synth_II/BPL/LPL"/>
</dbReference>
<evidence type="ECO:0000256" key="4">
    <source>
        <dbReference type="ARBA" id="ARBA00022490"/>
    </source>
</evidence>
<keyword evidence="8 12" id="KW-0648">Protein biosynthesis</keyword>
<evidence type="ECO:0000256" key="3">
    <source>
        <dbReference type="ARBA" id="ARBA00010728"/>
    </source>
</evidence>
<dbReference type="STRING" id="859654.BVAF_387"/>
<dbReference type="SUPFAM" id="SSF55681">
    <property type="entry name" value="Class II aaRS and biotin synthetases"/>
    <property type="match status" value="1"/>
</dbReference>
<evidence type="ECO:0000256" key="11">
    <source>
        <dbReference type="ARBA" id="ARBA00048823"/>
    </source>
</evidence>
<dbReference type="InterPro" id="IPR015866">
    <property type="entry name" value="Ser-tRNA-synth_1_N"/>
</dbReference>
<accession>E8Q686</accession>
<evidence type="ECO:0000256" key="1">
    <source>
        <dbReference type="ARBA" id="ARBA00004496"/>
    </source>
</evidence>
<feature type="binding site" evidence="13">
    <location>
        <position position="273"/>
    </location>
    <ligand>
        <name>L-serine</name>
        <dbReference type="ChEBI" id="CHEBI:33384"/>
    </ligand>
</feature>
<comment type="similarity">
    <text evidence="3 12">Belongs to the class-II aminoacyl-tRNA synthetase family. Type-1 seryl-tRNA synthetase subfamily.</text>
</comment>
<dbReference type="PANTHER" id="PTHR43697:SF1">
    <property type="entry name" value="SERINE--TRNA LIGASE"/>
    <property type="match status" value="1"/>
</dbReference>
<dbReference type="EC" id="6.1.1.11" evidence="12"/>
<evidence type="ECO:0000256" key="14">
    <source>
        <dbReference type="PIRSR" id="PIRSR001529-2"/>
    </source>
</evidence>
<dbReference type="PANTHER" id="PTHR43697">
    <property type="entry name" value="SERYL-TRNA SYNTHETASE"/>
    <property type="match status" value="1"/>
</dbReference>
<evidence type="ECO:0000256" key="2">
    <source>
        <dbReference type="ARBA" id="ARBA00005045"/>
    </source>
</evidence>
<dbReference type="UniPathway" id="UPA00906">
    <property type="reaction ID" value="UER00895"/>
</dbReference>
<sequence>MLDPKLLYNNTDWVYKRLARKQFLLNTSELRQQNNLRKVLQKKIEKIQSDKKSISKIIGKIKSQQEDIQSLCKQANLLNDQLTSIKFKIKVLQKKIKQYQLSLPNIPDDNIPNGTTEQDNVEIMRWGNLNRYDDFKPIDHVTLGKLIGEIDLSSASKIAGSRFIVLKGKIARLYRALSQFMMDTHIKNHGYQEYYVPYLVNTDSLYGAGQLPKFYKDLFHTQSIVDINCSKIKNKSYTLIPTGEVPLINLMRDIIVNEDELPIKMVAHTPCFRLEAGTYGYRTHGLIRTHQFDKVELVQMVHPNKSTQALEEITNHSEQVLQLLELPYRKTLLCAGNISFSSCKTYDLEVWLPTHNSYCEIASCSNVKDFQARRIKARFRNKIYKKTMLLHTLNASGLAVGRTLVAILENCQLQKDRCIKIPKVLHSYMHGITHIHY</sequence>
<dbReference type="SUPFAM" id="SSF46589">
    <property type="entry name" value="tRNA-binding arm"/>
    <property type="match status" value="1"/>
</dbReference>
<comment type="catalytic activity">
    <reaction evidence="10 12">
        <text>tRNA(Sec) + L-serine + ATP = L-seryl-tRNA(Sec) + AMP + diphosphate + H(+)</text>
        <dbReference type="Rhea" id="RHEA:42580"/>
        <dbReference type="Rhea" id="RHEA-COMP:9742"/>
        <dbReference type="Rhea" id="RHEA-COMP:10128"/>
        <dbReference type="ChEBI" id="CHEBI:15378"/>
        <dbReference type="ChEBI" id="CHEBI:30616"/>
        <dbReference type="ChEBI" id="CHEBI:33019"/>
        <dbReference type="ChEBI" id="CHEBI:33384"/>
        <dbReference type="ChEBI" id="CHEBI:78442"/>
        <dbReference type="ChEBI" id="CHEBI:78533"/>
        <dbReference type="ChEBI" id="CHEBI:456215"/>
        <dbReference type="EC" id="6.1.1.11"/>
    </reaction>
</comment>
<feature type="domain" description="Aminoacyl-transfer RNA synthetases class-II family profile" evidence="16">
    <location>
        <begin position="172"/>
        <end position="422"/>
    </location>
</feature>
<evidence type="ECO:0000313" key="17">
    <source>
        <dbReference type="EMBL" id="ADV33780.1"/>
    </source>
</evidence>
<dbReference type="OrthoDB" id="9804647at2"/>
<dbReference type="Gene3D" id="3.30.930.10">
    <property type="entry name" value="Bira Bifunctional Protein, Domain 2"/>
    <property type="match status" value="1"/>
</dbReference>
<evidence type="ECO:0000256" key="13">
    <source>
        <dbReference type="PIRSR" id="PIRSR001529-1"/>
    </source>
</evidence>
<dbReference type="Pfam" id="PF00587">
    <property type="entry name" value="tRNA-synt_2b"/>
    <property type="match status" value="1"/>
</dbReference>
<evidence type="ECO:0000256" key="7">
    <source>
        <dbReference type="ARBA" id="ARBA00022840"/>
    </source>
</evidence>
<feature type="coiled-coil region" evidence="15">
    <location>
        <begin position="30"/>
        <end position="81"/>
    </location>
</feature>
<dbReference type="Proteomes" id="UP000007464">
    <property type="component" value="Chromosome"/>
</dbReference>
<dbReference type="GO" id="GO:0005737">
    <property type="term" value="C:cytoplasm"/>
    <property type="evidence" value="ECO:0007669"/>
    <property type="project" value="UniProtKB-SubCell"/>
</dbReference>
<dbReference type="PROSITE" id="PS50862">
    <property type="entry name" value="AA_TRNA_LIGASE_II"/>
    <property type="match status" value="1"/>
</dbReference>
<keyword evidence="6 12" id="KW-0547">Nucleotide-binding</keyword>
<proteinExistence type="inferred from homology"/>
<evidence type="ECO:0000256" key="15">
    <source>
        <dbReference type="SAM" id="Coils"/>
    </source>
</evidence>
<dbReference type="InterPro" id="IPR010978">
    <property type="entry name" value="tRNA-bd_arm"/>
</dbReference>
<dbReference type="HOGENOM" id="CLU_023797_1_1_6"/>
<keyword evidence="5 12" id="KW-0436">Ligase</keyword>
<feature type="binding site" evidence="12 14">
    <location>
        <begin position="360"/>
        <end position="363"/>
    </location>
    <ligand>
        <name>ATP</name>
        <dbReference type="ChEBI" id="CHEBI:30616"/>
    </ligand>
</feature>
<keyword evidence="7 12" id="KW-0067">ATP-binding</keyword>
<comment type="function">
    <text evidence="12">Catalyzes the attachment of serine to tRNA(Ser). Is also able to aminoacylate tRNA(Sec) with serine, to form the misacylated tRNA L-seryl-tRNA(Sec), which will be further converted into selenocysteinyl-tRNA(Sec).</text>
</comment>
<reference evidence="17 18" key="1">
    <citation type="journal article" date="2010" name="BMC Genomics">
        <title>Unprecedented loss of ammonia assimilation capability in a urease-encoding bacterial mutualist.</title>
        <authorList>
            <person name="Williams L.E."/>
            <person name="Wernegreen J.J."/>
        </authorList>
    </citation>
    <scope>NUCLEOTIDE SEQUENCE [LARGE SCALE GENOMIC DNA]</scope>
    <source>
        <strain evidence="17 18">BVAF</strain>
    </source>
</reference>
<dbReference type="PRINTS" id="PR00981">
    <property type="entry name" value="TRNASYNTHSER"/>
</dbReference>
<feature type="binding site" evidence="12 13">
    <location>
        <position position="296"/>
    </location>
    <ligand>
        <name>L-serine</name>
        <dbReference type="ChEBI" id="CHEBI:33384"/>
    </ligand>
</feature>
<dbReference type="GO" id="GO:0004828">
    <property type="term" value="F:serine-tRNA ligase activity"/>
    <property type="evidence" value="ECO:0007669"/>
    <property type="project" value="UniProtKB-UniRule"/>
</dbReference>
<comment type="catalytic activity">
    <reaction evidence="11 12">
        <text>tRNA(Ser) + L-serine + ATP = L-seryl-tRNA(Ser) + AMP + diphosphate + H(+)</text>
        <dbReference type="Rhea" id="RHEA:12292"/>
        <dbReference type="Rhea" id="RHEA-COMP:9669"/>
        <dbReference type="Rhea" id="RHEA-COMP:9703"/>
        <dbReference type="ChEBI" id="CHEBI:15378"/>
        <dbReference type="ChEBI" id="CHEBI:30616"/>
        <dbReference type="ChEBI" id="CHEBI:33019"/>
        <dbReference type="ChEBI" id="CHEBI:33384"/>
        <dbReference type="ChEBI" id="CHEBI:78442"/>
        <dbReference type="ChEBI" id="CHEBI:78533"/>
        <dbReference type="ChEBI" id="CHEBI:456215"/>
        <dbReference type="EC" id="6.1.1.11"/>
    </reaction>
</comment>
<dbReference type="InterPro" id="IPR002317">
    <property type="entry name" value="Ser-tRNA-ligase_type_1"/>
</dbReference>
<feature type="binding site" evidence="13">
    <location>
        <position position="242"/>
    </location>
    <ligand>
        <name>L-serine</name>
        <dbReference type="ChEBI" id="CHEBI:33384"/>
    </ligand>
</feature>
<gene>
    <name evidence="12 17" type="primary">serS</name>
    <name evidence="17" type="ordered locus">BVAF_387</name>
</gene>
<dbReference type="AlphaFoldDB" id="E8Q686"/>
<protein>
    <recommendedName>
        <fullName evidence="12">Serine--tRNA ligase</fullName>
        <ecNumber evidence="12">6.1.1.11</ecNumber>
    </recommendedName>
    <alternativeName>
        <fullName evidence="12">Seryl-tRNA synthetase</fullName>
        <shortName evidence="12">SerRS</shortName>
    </alternativeName>
    <alternativeName>
        <fullName evidence="12">Seryl-tRNA(Ser/Sec) synthetase</fullName>
    </alternativeName>
</protein>
<keyword evidence="18" id="KW-1185">Reference proteome</keyword>
<evidence type="ECO:0000313" key="18">
    <source>
        <dbReference type="Proteomes" id="UP000007464"/>
    </source>
</evidence>
<dbReference type="GO" id="GO:0005524">
    <property type="term" value="F:ATP binding"/>
    <property type="evidence" value="ECO:0007669"/>
    <property type="project" value="UniProtKB-UniRule"/>
</dbReference>
<evidence type="ECO:0000256" key="6">
    <source>
        <dbReference type="ARBA" id="ARBA00022741"/>
    </source>
</evidence>
<dbReference type="PIRSF" id="PIRSF001529">
    <property type="entry name" value="Ser-tRNA-synth_IIa"/>
    <property type="match status" value="1"/>
</dbReference>
<dbReference type="InterPro" id="IPR002314">
    <property type="entry name" value="aa-tRNA-synt_IIb"/>
</dbReference>
<dbReference type="NCBIfam" id="TIGR00414">
    <property type="entry name" value="serS"/>
    <property type="match status" value="1"/>
</dbReference>
<dbReference type="EMBL" id="CP002189">
    <property type="protein sequence ID" value="ADV33780.1"/>
    <property type="molecule type" value="Genomic_DNA"/>
</dbReference>